<protein>
    <submittedName>
        <fullName evidence="1">Uncharacterized protein</fullName>
    </submittedName>
</protein>
<sequence length="109" mass="11781">MGPPPVQGCHLLVTPGVQHALPDWLLLPRRLLHCSWSPGDSQAAPCLSATATDIITSANKVLASYWGGGGVRLLLMSSAPQDFHHSWRHCTWGPVVTMPDDDVISQFSL</sequence>
<accession>A0ABN8YHQ2</accession>
<dbReference type="Proteomes" id="UP001176941">
    <property type="component" value="Chromosome 20"/>
</dbReference>
<keyword evidence="2" id="KW-1185">Reference proteome</keyword>
<name>A0ABN8YHQ2_RANTA</name>
<reference evidence="1" key="1">
    <citation type="submission" date="2023-04" db="EMBL/GenBank/DDBJ databases">
        <authorList>
            <consortium name="ELIXIR-Norway"/>
        </authorList>
    </citation>
    <scope>NUCLEOTIDE SEQUENCE [LARGE SCALE GENOMIC DNA]</scope>
</reference>
<evidence type="ECO:0000313" key="1">
    <source>
        <dbReference type="EMBL" id="CAI9161095.1"/>
    </source>
</evidence>
<organism evidence="1 2">
    <name type="scientific">Rangifer tarandus platyrhynchus</name>
    <name type="common">Svalbard reindeer</name>
    <dbReference type="NCBI Taxonomy" id="3082113"/>
    <lineage>
        <taxon>Eukaryota</taxon>
        <taxon>Metazoa</taxon>
        <taxon>Chordata</taxon>
        <taxon>Craniata</taxon>
        <taxon>Vertebrata</taxon>
        <taxon>Euteleostomi</taxon>
        <taxon>Mammalia</taxon>
        <taxon>Eutheria</taxon>
        <taxon>Laurasiatheria</taxon>
        <taxon>Artiodactyla</taxon>
        <taxon>Ruminantia</taxon>
        <taxon>Pecora</taxon>
        <taxon>Cervidae</taxon>
        <taxon>Odocoileinae</taxon>
        <taxon>Rangifer</taxon>
    </lineage>
</organism>
<gene>
    <name evidence="1" type="ORF">MRATA1EN1_LOCUS10057</name>
</gene>
<evidence type="ECO:0000313" key="2">
    <source>
        <dbReference type="Proteomes" id="UP001176941"/>
    </source>
</evidence>
<dbReference type="EMBL" id="OX459956">
    <property type="protein sequence ID" value="CAI9161095.1"/>
    <property type="molecule type" value="Genomic_DNA"/>
</dbReference>
<proteinExistence type="predicted"/>